<protein>
    <submittedName>
        <fullName evidence="5">4-hydroxyacetophenone monooxygenase</fullName>
        <ecNumber evidence="5">1.14.13.84</ecNumber>
    </submittedName>
</protein>
<dbReference type="InterPro" id="IPR051209">
    <property type="entry name" value="FAD-bind_Monooxygenase_sf"/>
</dbReference>
<comment type="caution">
    <text evidence="5">The sequence shown here is derived from an EMBL/GenBank/DDBJ whole genome shotgun (WGS) entry which is preliminary data.</text>
</comment>
<proteinExistence type="inferred from homology"/>
<evidence type="ECO:0000256" key="2">
    <source>
        <dbReference type="ARBA" id="ARBA00022630"/>
    </source>
</evidence>
<keyword evidence="4 5" id="KW-0560">Oxidoreductase</keyword>
<dbReference type="Proteomes" id="UP001252243">
    <property type="component" value="Unassembled WGS sequence"/>
</dbReference>
<gene>
    <name evidence="5" type="ORF">J2X01_003410</name>
</gene>
<dbReference type="EC" id="1.14.13.84" evidence="5"/>
<dbReference type="GO" id="GO:0033767">
    <property type="term" value="F:4-hydroxyacetophenone monooxygenase activity"/>
    <property type="evidence" value="ECO:0007669"/>
    <property type="project" value="UniProtKB-EC"/>
</dbReference>
<evidence type="ECO:0000313" key="6">
    <source>
        <dbReference type="Proteomes" id="UP001252243"/>
    </source>
</evidence>
<dbReference type="PANTHER" id="PTHR42877">
    <property type="entry name" value="L-ORNITHINE N(5)-MONOOXYGENASE-RELATED"/>
    <property type="match status" value="1"/>
</dbReference>
<comment type="similarity">
    <text evidence="1">Belongs to the FAD-binding monooxygenase family.</text>
</comment>
<dbReference type="PRINTS" id="PR00411">
    <property type="entry name" value="PNDRDTASEI"/>
</dbReference>
<keyword evidence="6" id="KW-1185">Reference proteome</keyword>
<keyword evidence="3" id="KW-0274">FAD</keyword>
<reference evidence="5 6" key="1">
    <citation type="submission" date="2023-07" db="EMBL/GenBank/DDBJ databases">
        <title>Sorghum-associated microbial communities from plants grown in Nebraska, USA.</title>
        <authorList>
            <person name="Schachtman D."/>
        </authorList>
    </citation>
    <scope>NUCLEOTIDE SEQUENCE [LARGE SCALE GENOMIC DNA]</scope>
    <source>
        <strain evidence="5 6">BE167</strain>
    </source>
</reference>
<keyword evidence="2" id="KW-0285">Flavoprotein</keyword>
<keyword evidence="5" id="KW-0503">Monooxygenase</keyword>
<dbReference type="InterPro" id="IPR020946">
    <property type="entry name" value="Flavin_mOase-like"/>
</dbReference>
<accession>A0ABU1UFX8</accession>
<dbReference type="InterPro" id="IPR036188">
    <property type="entry name" value="FAD/NAD-bd_sf"/>
</dbReference>
<dbReference type="Gene3D" id="3.50.50.60">
    <property type="entry name" value="FAD/NAD(P)-binding domain"/>
    <property type="match status" value="2"/>
</dbReference>
<dbReference type="Pfam" id="PF00743">
    <property type="entry name" value="FMO-like"/>
    <property type="match status" value="1"/>
</dbReference>
<sequence length="663" mass="73934">MTNSTTEALQTREEHVVDDLYWRDRYEPIAEDDEFLQKIVDTSDLPALMVALAAVTKDFSLLREDLRPPQPPAEIVGMPHGGMSPEQQAQARGLALAALKRVRDEQLTSVGPLTEAQADDILTWITNAANPEYHPMLMHDMALVEGKSGKPTWDFKDIALGRDFSVAVIGSGVSGMAAAYRLKQAGIPYTVFEKGHTVGGTWWKNTYPGVRLDTPNYAYSFSFAQRDDWPQQFSQGSEIFEYTRQVAERGGILGEIELNTEVTSATYDQATGLWNVDMIDASGRPVSRQFNAVLSAVGQLDRPKYPDVPGRMDFAGIQMHSAEWDNSVDVTGKRVAVIGTGASAYQIVPAIVDQVSSLTVFQRSSPWMLPTQGYYADMPDSVQWLVRKLPHYGQWLRFWQHWLGVEGRQHTTVAEPGWDEPGSVSAVNAQWRQGLTDILAKQYQDRPDLLAKVTPDYIVGGKRMLRDNGVWAESLKKPQSTLVTEGIERMTPEGIVTKDGVLHEVDIIVYATGFQASEFLEPLKITGLNGTDLHEYWGGDAKAFAGLTVPNFPNLFIITGPNTGHVVNGSLYSMIEYGVEYILESLRLIIEKDLKALDLKQEVLDEFVAGLDAANATKAWGHPSVHTWYKNKFGRVSQIWPHPVLDFWKITRTVNLDDYNQLA</sequence>
<dbReference type="SUPFAM" id="SSF51905">
    <property type="entry name" value="FAD/NAD(P)-binding domain"/>
    <property type="match status" value="2"/>
</dbReference>
<evidence type="ECO:0000313" key="5">
    <source>
        <dbReference type="EMBL" id="MDR7084102.1"/>
    </source>
</evidence>
<evidence type="ECO:0000256" key="4">
    <source>
        <dbReference type="ARBA" id="ARBA00023002"/>
    </source>
</evidence>
<organism evidence="5 6">
    <name type="scientific">Arthrobacter ginsengisoli</name>
    <dbReference type="NCBI Taxonomy" id="1356565"/>
    <lineage>
        <taxon>Bacteria</taxon>
        <taxon>Bacillati</taxon>
        <taxon>Actinomycetota</taxon>
        <taxon>Actinomycetes</taxon>
        <taxon>Micrococcales</taxon>
        <taxon>Micrococcaceae</taxon>
        <taxon>Arthrobacter</taxon>
    </lineage>
</organism>
<dbReference type="PANTHER" id="PTHR42877:SF4">
    <property type="entry name" value="FAD_NAD(P)-BINDING DOMAIN-CONTAINING PROTEIN-RELATED"/>
    <property type="match status" value="1"/>
</dbReference>
<name>A0ABU1UFX8_9MICC</name>
<dbReference type="RefSeq" id="WP_310059973.1">
    <property type="nucleotide sequence ID" value="NZ_JAVDVQ010000018.1"/>
</dbReference>
<evidence type="ECO:0000256" key="3">
    <source>
        <dbReference type="ARBA" id="ARBA00022827"/>
    </source>
</evidence>
<dbReference type="EMBL" id="JAVDVQ010000018">
    <property type="protein sequence ID" value="MDR7084102.1"/>
    <property type="molecule type" value="Genomic_DNA"/>
</dbReference>
<evidence type="ECO:0000256" key="1">
    <source>
        <dbReference type="ARBA" id="ARBA00010139"/>
    </source>
</evidence>